<gene>
    <name evidence="2" type="ORF">DL764_007090</name>
</gene>
<proteinExistence type="predicted"/>
<feature type="region of interest" description="Disordered" evidence="1">
    <location>
        <begin position="218"/>
        <end position="237"/>
    </location>
</feature>
<dbReference type="OrthoDB" id="2958217at2759"/>
<keyword evidence="3" id="KW-1185">Reference proteome</keyword>
<protein>
    <submittedName>
        <fullName evidence="2">Uncharacterized protein</fullName>
    </submittedName>
</protein>
<reference evidence="2 3" key="1">
    <citation type="submission" date="2018-06" db="EMBL/GenBank/DDBJ databases">
        <title>Complete Genomes of Monosporascus.</title>
        <authorList>
            <person name="Robinson A.J."/>
            <person name="Natvig D.O."/>
        </authorList>
    </citation>
    <scope>NUCLEOTIDE SEQUENCE [LARGE SCALE GENOMIC DNA]</scope>
    <source>
        <strain evidence="2 3">CBS 110550</strain>
    </source>
</reference>
<dbReference type="Proteomes" id="UP000293360">
    <property type="component" value="Unassembled WGS sequence"/>
</dbReference>
<accession>A0A4Q4T5B0</accession>
<dbReference type="EMBL" id="QJNU01000460">
    <property type="protein sequence ID" value="RYO98442.1"/>
    <property type="molecule type" value="Genomic_DNA"/>
</dbReference>
<sequence length="297" mass="32642">MHRDLLWKEDRPCPPKQVDVVRYLEAADNSCQAPSWTWASQPRRIWHPLILYRELFDFGVPEDPEKEYDNIQGSTTLSGLNPFGAVKGGSLTFTGRIMALPEELEVYKREVGYGQFENLEAYVGEALVATVLLDWSIVDLPSNFARGFSLALIGSCRPRHCAVANESDPASTRTEPLGNGEETVIDKDSIRTVKGYGSSIKPGAGCFTTADKSVSSTDFQSIQSLGENPSSDNESQGDWISVASEEEAERFAYGLVIYPSASKPGKYFRAGLFSSNPETGGGLQYFRGRDSSTVEII</sequence>
<evidence type="ECO:0000313" key="3">
    <source>
        <dbReference type="Proteomes" id="UP000293360"/>
    </source>
</evidence>
<evidence type="ECO:0000256" key="1">
    <source>
        <dbReference type="SAM" id="MobiDB-lite"/>
    </source>
</evidence>
<name>A0A4Q4T5B0_9PEZI</name>
<evidence type="ECO:0000313" key="2">
    <source>
        <dbReference type="EMBL" id="RYO98442.1"/>
    </source>
</evidence>
<dbReference type="STRING" id="155417.A0A4Q4T5B0"/>
<dbReference type="AlphaFoldDB" id="A0A4Q4T5B0"/>
<comment type="caution">
    <text evidence="2">The sequence shown here is derived from an EMBL/GenBank/DDBJ whole genome shotgun (WGS) entry which is preliminary data.</text>
</comment>
<organism evidence="2 3">
    <name type="scientific">Monosporascus ibericus</name>
    <dbReference type="NCBI Taxonomy" id="155417"/>
    <lineage>
        <taxon>Eukaryota</taxon>
        <taxon>Fungi</taxon>
        <taxon>Dikarya</taxon>
        <taxon>Ascomycota</taxon>
        <taxon>Pezizomycotina</taxon>
        <taxon>Sordariomycetes</taxon>
        <taxon>Xylariomycetidae</taxon>
        <taxon>Xylariales</taxon>
        <taxon>Xylariales incertae sedis</taxon>
        <taxon>Monosporascus</taxon>
    </lineage>
</organism>